<organism evidence="3 4">
    <name type="scientific">Protopolystoma xenopodis</name>
    <dbReference type="NCBI Taxonomy" id="117903"/>
    <lineage>
        <taxon>Eukaryota</taxon>
        <taxon>Metazoa</taxon>
        <taxon>Spiralia</taxon>
        <taxon>Lophotrochozoa</taxon>
        <taxon>Platyhelminthes</taxon>
        <taxon>Monogenea</taxon>
        <taxon>Polyopisthocotylea</taxon>
        <taxon>Polystomatidea</taxon>
        <taxon>Polystomatidae</taxon>
        <taxon>Protopolystoma</taxon>
    </lineage>
</organism>
<accession>A0A448XI79</accession>
<evidence type="ECO:0000313" key="3">
    <source>
        <dbReference type="EMBL" id="VEL37409.1"/>
    </source>
</evidence>
<feature type="region of interest" description="Disordered" evidence="1">
    <location>
        <begin position="15"/>
        <end position="39"/>
    </location>
</feature>
<dbReference type="Pfam" id="PF07528">
    <property type="entry name" value="DZF_N"/>
    <property type="match status" value="1"/>
</dbReference>
<dbReference type="GO" id="GO:0003725">
    <property type="term" value="F:double-stranded RNA binding"/>
    <property type="evidence" value="ECO:0007669"/>
    <property type="project" value="TreeGrafter"/>
</dbReference>
<reference evidence="3" key="1">
    <citation type="submission" date="2018-11" db="EMBL/GenBank/DDBJ databases">
        <authorList>
            <consortium name="Pathogen Informatics"/>
        </authorList>
    </citation>
    <scope>NUCLEOTIDE SEQUENCE</scope>
</reference>
<dbReference type="Gene3D" id="3.30.460.10">
    <property type="entry name" value="Beta Polymerase, domain 2"/>
    <property type="match status" value="1"/>
</dbReference>
<feature type="compositionally biased region" description="Basic and acidic residues" evidence="1">
    <location>
        <begin position="15"/>
        <end position="27"/>
    </location>
</feature>
<name>A0A448XI79_9PLAT</name>
<evidence type="ECO:0000256" key="1">
    <source>
        <dbReference type="SAM" id="MobiDB-lite"/>
    </source>
</evidence>
<dbReference type="OrthoDB" id="8898434at2759"/>
<keyword evidence="4" id="KW-1185">Reference proteome</keyword>
<dbReference type="AlphaFoldDB" id="A0A448XI79"/>
<dbReference type="Proteomes" id="UP000784294">
    <property type="component" value="Unassembled WGS sequence"/>
</dbReference>
<proteinExistence type="predicted"/>
<dbReference type="GO" id="GO:0071011">
    <property type="term" value="C:precatalytic spliceosome"/>
    <property type="evidence" value="ECO:0007669"/>
    <property type="project" value="TreeGrafter"/>
</dbReference>
<evidence type="ECO:0000259" key="2">
    <source>
        <dbReference type="PROSITE" id="PS51703"/>
    </source>
</evidence>
<evidence type="ECO:0000313" key="4">
    <source>
        <dbReference type="Proteomes" id="UP000784294"/>
    </source>
</evidence>
<dbReference type="GO" id="GO:0003727">
    <property type="term" value="F:single-stranded RNA binding"/>
    <property type="evidence" value="ECO:0007669"/>
    <property type="project" value="TreeGrafter"/>
</dbReference>
<dbReference type="InterPro" id="IPR006561">
    <property type="entry name" value="DZF_dom"/>
</dbReference>
<sequence>MLSDRFIELIKTDIQNKTESHEETSIEDKEESGQPAISSMVGETTRVLRGVVRIGLLGKSLLLTGERQLDLVLMCSSRPTVELVQAVADRLSEQLKLL</sequence>
<dbReference type="InterPro" id="IPR049401">
    <property type="entry name" value="DZF_dom_N"/>
</dbReference>
<dbReference type="EMBL" id="CAAALY010254881">
    <property type="protein sequence ID" value="VEL37409.1"/>
    <property type="molecule type" value="Genomic_DNA"/>
</dbReference>
<feature type="domain" description="DZF" evidence="2">
    <location>
        <begin position="1"/>
        <end position="98"/>
    </location>
</feature>
<gene>
    <name evidence="3" type="ORF">PXEA_LOCUS30849</name>
</gene>
<dbReference type="PANTHER" id="PTHR45762">
    <property type="entry name" value="ZINC FINGER RNA-BINDING PROTEIN"/>
    <property type="match status" value="1"/>
</dbReference>
<comment type="caution">
    <text evidence="3">The sequence shown here is derived from an EMBL/GenBank/DDBJ whole genome shotgun (WGS) entry which is preliminary data.</text>
</comment>
<protein>
    <recommendedName>
        <fullName evidence="2">DZF domain-containing protein</fullName>
    </recommendedName>
</protein>
<dbReference type="InterPro" id="IPR043519">
    <property type="entry name" value="NT_sf"/>
</dbReference>
<dbReference type="PROSITE" id="PS51703">
    <property type="entry name" value="DZF"/>
    <property type="match status" value="1"/>
</dbReference>
<dbReference type="PANTHER" id="PTHR45762:SF4">
    <property type="entry name" value="INTERLEUKIN ENHANCER-BINDING FACTOR 3"/>
    <property type="match status" value="1"/>
</dbReference>